<dbReference type="EMBL" id="CP042435">
    <property type="protein sequence ID" value="QEC68597.1"/>
    <property type="molecule type" value="Genomic_DNA"/>
</dbReference>
<dbReference type="AlphaFoldDB" id="A0A5B8VAU2"/>
<evidence type="ECO:0000256" key="1">
    <source>
        <dbReference type="SAM" id="SignalP"/>
    </source>
</evidence>
<keyword evidence="3" id="KW-1185">Reference proteome</keyword>
<dbReference type="Pfam" id="PF14871">
    <property type="entry name" value="GHL6"/>
    <property type="match status" value="1"/>
</dbReference>
<protein>
    <recommendedName>
        <fullName evidence="4">Family 10 glycosylhydrolase</fullName>
    </recommendedName>
</protein>
<evidence type="ECO:0008006" key="4">
    <source>
        <dbReference type="Google" id="ProtNLM"/>
    </source>
</evidence>
<evidence type="ECO:0000313" key="2">
    <source>
        <dbReference type="EMBL" id="QEC68597.1"/>
    </source>
</evidence>
<dbReference type="SUPFAM" id="SSF51445">
    <property type="entry name" value="(Trans)glycosidases"/>
    <property type="match status" value="1"/>
</dbReference>
<dbReference type="OrthoDB" id="100605at2"/>
<sequence>MPYNKPASFNKFTMLHPLIFTLLLQFMLTCSPAGIQTDKLVPADTAHTSVQNNIVYAAKDDNPQLENAYDNIPDWYLTNRVQIHTRLSLDDINNADFFGFPEKLAKYHATVLTRQIKFGDEQPWWPSKEGKLNPKAASLNANGQNLAKKIIDQLHGLNMKAIIYYRHLEDAEMYAQHPDWACKDVNGKPIKDRRGVTMSFNSPYRDVVIERLKELASYGADGFYFDEVHIPLRGDFSDYSKAAYKKLYGTDMVSDFKKGNKLRYFEFRNKTIEQLFTDIRASLAQDGKSPVILVSGNSWPTQTDLHMNSEFYQHFILKSEFDIPLKTTLKEGNFKMPDNLKSNVSLFGLNAFCYSLMRDNSYGPPHIWCPRIKTADDAELAAAALISLGCIANLDIDVKTSDPNNFKIPLQWNLEYGKYFKNLSPYAFEGVLVSEKERNAFIKTPDKAWQNVLMPAYLNFQKLYAAGIPLRIVSDGSMTKENIDRLQNIYCNKSLTNVPNRLAAQENKFVDFSAIPNGNEKQMAISLGAPIFAQKENKNIHINYFTDPDGYLYVISARDLIVPVKEGGKITLPVPTREQTKAVSGNYIIYIKQGSISEPQMEDIVNKTTIRSSGTENGYYTFSIKNNGNTPLNMLRFKFKP</sequence>
<dbReference type="InterPro" id="IPR028212">
    <property type="entry name" value="GHL6"/>
</dbReference>
<organism evidence="2 3">
    <name type="scientific">Panacibacter ginsenosidivorans</name>
    <dbReference type="NCBI Taxonomy" id="1813871"/>
    <lineage>
        <taxon>Bacteria</taxon>
        <taxon>Pseudomonadati</taxon>
        <taxon>Bacteroidota</taxon>
        <taxon>Chitinophagia</taxon>
        <taxon>Chitinophagales</taxon>
        <taxon>Chitinophagaceae</taxon>
        <taxon>Panacibacter</taxon>
    </lineage>
</organism>
<keyword evidence="1" id="KW-0732">Signal</keyword>
<accession>A0A5B8VAU2</accession>
<evidence type="ECO:0000313" key="3">
    <source>
        <dbReference type="Proteomes" id="UP000321533"/>
    </source>
</evidence>
<dbReference type="Proteomes" id="UP000321533">
    <property type="component" value="Chromosome"/>
</dbReference>
<dbReference type="InterPro" id="IPR017853">
    <property type="entry name" value="GH"/>
</dbReference>
<gene>
    <name evidence="2" type="ORF">FRZ67_15245</name>
</gene>
<dbReference type="RefSeq" id="WP_147190780.1">
    <property type="nucleotide sequence ID" value="NZ_CP042435.1"/>
</dbReference>
<dbReference type="KEGG" id="pgin:FRZ67_15245"/>
<reference evidence="2 3" key="1">
    <citation type="journal article" date="2016" name="Int. J. Syst. Evol. Microbiol.">
        <title>Panacibacter ginsenosidivorans gen. nov., sp. nov., with ginsenoside converting activity isolated from soil of a ginseng field.</title>
        <authorList>
            <person name="Siddiqi M.Z."/>
            <person name="Muhammad Shafi S."/>
            <person name="Choi K.D."/>
            <person name="Im W.T."/>
        </authorList>
    </citation>
    <scope>NUCLEOTIDE SEQUENCE [LARGE SCALE GENOMIC DNA]</scope>
    <source>
        <strain evidence="2 3">Gsoil1550</strain>
    </source>
</reference>
<dbReference type="Gene3D" id="3.20.20.80">
    <property type="entry name" value="Glycosidases"/>
    <property type="match status" value="1"/>
</dbReference>
<feature type="signal peptide" evidence="1">
    <location>
        <begin position="1"/>
        <end position="33"/>
    </location>
</feature>
<feature type="chain" id="PRO_5022938084" description="Family 10 glycosylhydrolase" evidence="1">
    <location>
        <begin position="34"/>
        <end position="641"/>
    </location>
</feature>
<proteinExistence type="predicted"/>
<name>A0A5B8VAU2_9BACT</name>